<dbReference type="Gene3D" id="1.25.40.10">
    <property type="entry name" value="Tetratricopeptide repeat domain"/>
    <property type="match status" value="1"/>
</dbReference>
<gene>
    <name evidence="2" type="ORF">GOB93_08570</name>
</gene>
<evidence type="ECO:0008006" key="4">
    <source>
        <dbReference type="Google" id="ProtNLM"/>
    </source>
</evidence>
<feature type="compositionally biased region" description="Low complexity" evidence="1">
    <location>
        <begin position="1"/>
        <end position="26"/>
    </location>
</feature>
<dbReference type="Proteomes" id="UP000635278">
    <property type="component" value="Unassembled WGS sequence"/>
</dbReference>
<dbReference type="EMBL" id="WOTB01000009">
    <property type="protein sequence ID" value="NHN84697.1"/>
    <property type="molecule type" value="Genomic_DNA"/>
</dbReference>
<protein>
    <recommendedName>
        <fullName evidence="4">Tetratricopeptide repeat protein</fullName>
    </recommendedName>
</protein>
<reference evidence="2 3" key="1">
    <citation type="journal article" date="2020" name="Int. J. Syst. Evol. Microbiol.">
        <title>Novel acetic acid bacteria from cider fermentations: Acetobacter conturbans sp. nov. and Acetobacter fallax sp. nov.</title>
        <authorList>
            <person name="Sombolestani A.S."/>
            <person name="Cleenwerck I."/>
            <person name="Cnockaert M."/>
            <person name="Borremans W."/>
            <person name="Wieme A.D."/>
            <person name="De Vuyst L."/>
            <person name="Vandamme P."/>
        </authorList>
    </citation>
    <scope>NUCLEOTIDE SEQUENCE [LARGE SCALE GENOMIC DNA]</scope>
    <source>
        <strain evidence="2 3">LMG 30640</strain>
    </source>
</reference>
<comment type="caution">
    <text evidence="2">The sequence shown here is derived from an EMBL/GenBank/DDBJ whole genome shotgun (WGS) entry which is preliminary data.</text>
</comment>
<accession>A0ABX0JS11</accession>
<proteinExistence type="predicted"/>
<feature type="region of interest" description="Disordered" evidence="1">
    <location>
        <begin position="1"/>
        <end position="53"/>
    </location>
</feature>
<organism evidence="2 3">
    <name type="scientific">Acetobacter musti</name>
    <dbReference type="NCBI Taxonomy" id="864732"/>
    <lineage>
        <taxon>Bacteria</taxon>
        <taxon>Pseudomonadati</taxon>
        <taxon>Pseudomonadota</taxon>
        <taxon>Alphaproteobacteria</taxon>
        <taxon>Acetobacterales</taxon>
        <taxon>Acetobacteraceae</taxon>
        <taxon>Acetobacter</taxon>
    </lineage>
</organism>
<name>A0ABX0JS11_9PROT</name>
<evidence type="ECO:0000256" key="1">
    <source>
        <dbReference type="SAM" id="MobiDB-lite"/>
    </source>
</evidence>
<sequence length="203" mass="21367">MLTPATGAVAAPAPVSSPLSSPAPVGKPAPRNQAAAPTSPKATQQSREKELVAKLAKAGTEAEAADIRSELEALRTKPLRPTTMLLLRRATRELSEQKPADAIEDLGAALALQSDAAVLWRLRAQAKLAGGDTDGAVSDLGIAVQHDADDAVNWETLTAVEEARSDGPAAFRAWQRAMELDPKLPGAETRLEKLRLKAFGQPT</sequence>
<keyword evidence="3" id="KW-1185">Reference proteome</keyword>
<evidence type="ECO:0000313" key="2">
    <source>
        <dbReference type="EMBL" id="NHN84697.1"/>
    </source>
</evidence>
<dbReference type="InterPro" id="IPR011990">
    <property type="entry name" value="TPR-like_helical_dom_sf"/>
</dbReference>
<dbReference type="SUPFAM" id="SSF48452">
    <property type="entry name" value="TPR-like"/>
    <property type="match status" value="1"/>
</dbReference>
<evidence type="ECO:0000313" key="3">
    <source>
        <dbReference type="Proteomes" id="UP000635278"/>
    </source>
</evidence>